<dbReference type="Proteomes" id="UP001229955">
    <property type="component" value="Chromosome"/>
</dbReference>
<keyword evidence="2" id="KW-0560">Oxidoreductase</keyword>
<evidence type="ECO:0000256" key="2">
    <source>
        <dbReference type="ARBA" id="ARBA00023002"/>
    </source>
</evidence>
<name>A0AA49JV28_9BACT</name>
<evidence type="ECO:0000313" key="5">
    <source>
        <dbReference type="Proteomes" id="UP001229955"/>
    </source>
</evidence>
<comment type="similarity">
    <text evidence="1">Belongs to the short-chain dehydrogenases/reductases (SDR) family.</text>
</comment>
<dbReference type="PRINTS" id="PR00081">
    <property type="entry name" value="GDHRDH"/>
</dbReference>
<dbReference type="GO" id="GO:0016491">
    <property type="term" value="F:oxidoreductase activity"/>
    <property type="evidence" value="ECO:0007669"/>
    <property type="project" value="UniProtKB-KW"/>
</dbReference>
<dbReference type="InterPro" id="IPR002347">
    <property type="entry name" value="SDR_fam"/>
</dbReference>
<dbReference type="RefSeq" id="WP_367885441.1">
    <property type="nucleotide sequence ID" value="NZ_CP130612.1"/>
</dbReference>
<accession>A0AA49JV28</accession>
<sequence length="241" mass="25023">MTAGKVALVTGAGQRVGRAIAEALAAEAYRVGVHYRASRDGADEVVAAIRAQGGDAQAFAADLSDAAACERLVDDVYTHFDGLDLLVNSAAGMEKTRLGHTTAAQFDAIIALNLRAPFLLAQAAARLMPAGSAIVNIADHMAEEPWPDYSVHGIAKAGVMAMTRHLAAALAPDIRVNAVAPGFVLAPPGMPADRIEAFAKDTPLQRIGAPEDVAAAVRYLATAGFVTGETLFVDGGRRVRP</sequence>
<dbReference type="Gene3D" id="3.40.50.720">
    <property type="entry name" value="NAD(P)-binding Rossmann-like Domain"/>
    <property type="match status" value="1"/>
</dbReference>
<keyword evidence="5" id="KW-1185">Reference proteome</keyword>
<dbReference type="KEGG" id="pspc:Strain318_001857"/>
<dbReference type="PANTHER" id="PTHR43639">
    <property type="entry name" value="OXIDOREDUCTASE, SHORT-CHAIN DEHYDROGENASE/REDUCTASE FAMILY (AFU_ORTHOLOGUE AFUA_5G02870)"/>
    <property type="match status" value="1"/>
</dbReference>
<protein>
    <submittedName>
        <fullName evidence="3">SDR family oxidoreductase</fullName>
    </submittedName>
</protein>
<dbReference type="PANTHER" id="PTHR43639:SF1">
    <property type="entry name" value="SHORT-CHAIN DEHYDROGENASE_REDUCTASE FAMILY PROTEIN"/>
    <property type="match status" value="1"/>
</dbReference>
<evidence type="ECO:0000256" key="1">
    <source>
        <dbReference type="ARBA" id="ARBA00006484"/>
    </source>
</evidence>
<dbReference type="FunFam" id="3.40.50.720:FF:000084">
    <property type="entry name" value="Short-chain dehydrogenase reductase"/>
    <property type="match status" value="1"/>
</dbReference>
<evidence type="ECO:0000313" key="3">
    <source>
        <dbReference type="EMBL" id="WKW12562.1"/>
    </source>
</evidence>
<accession>A0AA49K0Z1</accession>
<proteinExistence type="inferred from homology"/>
<reference evidence="3" key="1">
    <citation type="submission" date="2023-07" db="EMBL/GenBank/DDBJ databases">
        <authorList>
            <person name="Haufschild T."/>
            <person name="Kallscheuer N."/>
            <person name="Hammer J."/>
            <person name="Kohn T."/>
            <person name="Kabuu M."/>
            <person name="Jogler M."/>
            <person name="Wohfarth N."/>
            <person name="Heuer A."/>
            <person name="Rohde M."/>
            <person name="van Teeseling M.C.F."/>
            <person name="Jogler C."/>
        </authorList>
    </citation>
    <scope>NUCLEOTIDE SEQUENCE</scope>
    <source>
        <strain evidence="3">Strain 138</strain>
        <strain evidence="4">Strain 318</strain>
    </source>
</reference>
<dbReference type="EMBL" id="CP130612">
    <property type="protein sequence ID" value="WKW12562.1"/>
    <property type="molecule type" value="Genomic_DNA"/>
</dbReference>
<dbReference type="InterPro" id="IPR036291">
    <property type="entry name" value="NAD(P)-bd_dom_sf"/>
</dbReference>
<organism evidence="3">
    <name type="scientific">Pseudogemmatithrix spongiicola</name>
    <dbReference type="NCBI Taxonomy" id="3062599"/>
    <lineage>
        <taxon>Bacteria</taxon>
        <taxon>Pseudomonadati</taxon>
        <taxon>Gemmatimonadota</taxon>
        <taxon>Gemmatimonadia</taxon>
        <taxon>Gemmatimonadales</taxon>
        <taxon>Gemmatimonadaceae</taxon>
        <taxon>Pseudogemmatithrix</taxon>
    </lineage>
</organism>
<dbReference type="AlphaFoldDB" id="A0AA49JV28"/>
<dbReference type="SUPFAM" id="SSF51735">
    <property type="entry name" value="NAD(P)-binding Rossmann-fold domains"/>
    <property type="match status" value="1"/>
</dbReference>
<dbReference type="EMBL" id="CP130613">
    <property type="protein sequence ID" value="WKW15469.1"/>
    <property type="molecule type" value="Genomic_DNA"/>
</dbReference>
<dbReference type="Pfam" id="PF13561">
    <property type="entry name" value="adh_short_C2"/>
    <property type="match status" value="1"/>
</dbReference>
<gene>
    <name evidence="3" type="ORF">Strain138_001858</name>
    <name evidence="4" type="ORF">Strain318_001857</name>
</gene>
<evidence type="ECO:0000313" key="4">
    <source>
        <dbReference type="EMBL" id="WKW15469.1"/>
    </source>
</evidence>